<evidence type="ECO:0000313" key="2">
    <source>
        <dbReference type="EMBL" id="CAB4144124.1"/>
    </source>
</evidence>
<dbReference type="InterPro" id="IPR036086">
    <property type="entry name" value="ParB/Sulfiredoxin_sf"/>
</dbReference>
<evidence type="ECO:0000259" key="1">
    <source>
        <dbReference type="SMART" id="SM00470"/>
    </source>
</evidence>
<reference evidence="2" key="1">
    <citation type="submission" date="2020-04" db="EMBL/GenBank/DDBJ databases">
        <authorList>
            <person name="Chiriac C."/>
            <person name="Salcher M."/>
            <person name="Ghai R."/>
            <person name="Kavagutti S V."/>
        </authorList>
    </citation>
    <scope>NUCLEOTIDE SEQUENCE</scope>
</reference>
<dbReference type="Pfam" id="PF02195">
    <property type="entry name" value="ParB_N"/>
    <property type="match status" value="1"/>
</dbReference>
<dbReference type="SMART" id="SM00470">
    <property type="entry name" value="ParB"/>
    <property type="match status" value="1"/>
</dbReference>
<organism evidence="2">
    <name type="scientific">uncultured Caudovirales phage</name>
    <dbReference type="NCBI Taxonomy" id="2100421"/>
    <lineage>
        <taxon>Viruses</taxon>
        <taxon>Duplodnaviria</taxon>
        <taxon>Heunggongvirae</taxon>
        <taxon>Uroviricota</taxon>
        <taxon>Caudoviricetes</taxon>
        <taxon>Peduoviridae</taxon>
        <taxon>Maltschvirus</taxon>
        <taxon>Maltschvirus maltsch</taxon>
    </lineage>
</organism>
<feature type="domain" description="ParB-like N-terminal" evidence="1">
    <location>
        <begin position="2"/>
        <end position="88"/>
    </location>
</feature>
<dbReference type="InterPro" id="IPR003115">
    <property type="entry name" value="ParB_N"/>
</dbReference>
<name>A0A6J5MBY9_9CAUD</name>
<accession>A0A6J5MBY9</accession>
<dbReference type="EMBL" id="LR796433">
    <property type="protein sequence ID" value="CAB4144124.1"/>
    <property type="molecule type" value="Genomic_DNA"/>
</dbReference>
<dbReference type="SUPFAM" id="SSF110849">
    <property type="entry name" value="ParB/Sulfiredoxin"/>
    <property type="match status" value="1"/>
</dbReference>
<gene>
    <name evidence="2" type="ORF">UFOVP463_19</name>
</gene>
<sequence length="143" mass="16469">MRIEDIRPNPSNPRYITDDKFKQLVESIRSFPQMLELRPLVIDENNIVLGGNMRLRACIEAGLLDVPVKQVMNFTKEQKEEFIIKDNLAFGAWDWDTLANEWSVSALVEWGLDLPTFDKEVTEPKDETNVKEPITCPNCGFNL</sequence>
<dbReference type="Gene3D" id="3.90.1530.10">
    <property type="entry name" value="Conserved hypothetical protein from pyrococcus furiosus pfu- 392566-001, ParB domain"/>
    <property type="match status" value="1"/>
</dbReference>
<proteinExistence type="predicted"/>
<protein>
    <submittedName>
        <fullName evidence="2">ParB/Sulfiredoxin</fullName>
    </submittedName>
</protein>